<reference evidence="2" key="1">
    <citation type="submission" date="2016-10" db="EMBL/GenBank/DDBJ databases">
        <authorList>
            <person name="Varghese N."/>
            <person name="Submissions S."/>
        </authorList>
    </citation>
    <scope>NUCLEOTIDE SEQUENCE [LARGE SCALE GENOMIC DNA]</scope>
    <source>
        <strain evidence="2">CGMCC 1.11012</strain>
    </source>
</reference>
<dbReference type="AlphaFoldDB" id="A0A1G8TNJ5"/>
<dbReference type="EMBL" id="FNDX01000017">
    <property type="protein sequence ID" value="SDJ43156.1"/>
    <property type="molecule type" value="Genomic_DNA"/>
</dbReference>
<dbReference type="OrthoDB" id="2960956at2"/>
<organism evidence="1 2">
    <name type="scientific">Paenibacillus typhae</name>
    <dbReference type="NCBI Taxonomy" id="1174501"/>
    <lineage>
        <taxon>Bacteria</taxon>
        <taxon>Bacillati</taxon>
        <taxon>Bacillota</taxon>
        <taxon>Bacilli</taxon>
        <taxon>Bacillales</taxon>
        <taxon>Paenibacillaceae</taxon>
        <taxon>Paenibacillus</taxon>
    </lineage>
</organism>
<proteinExistence type="predicted"/>
<dbReference type="RefSeq" id="WP_090715430.1">
    <property type="nucleotide sequence ID" value="NZ_CBCSKY010000024.1"/>
</dbReference>
<dbReference type="STRING" id="1174501.SAMN05216192_11737"/>
<accession>A0A1G8TNJ5</accession>
<evidence type="ECO:0000313" key="1">
    <source>
        <dbReference type="EMBL" id="SDJ43156.1"/>
    </source>
</evidence>
<name>A0A1G8TNJ5_9BACL</name>
<evidence type="ECO:0000313" key="2">
    <source>
        <dbReference type="Proteomes" id="UP000199050"/>
    </source>
</evidence>
<gene>
    <name evidence="1" type="ORF">SAMN05216192_11737</name>
</gene>
<protein>
    <submittedName>
        <fullName evidence="1">Uncharacterized protein</fullName>
    </submittedName>
</protein>
<sequence>MMLNHIQMRRESKSFTDAAYAILTAAGRFDGPKYMLSGLSGMAFKFAAHRMLLPHSVTAYGQWGTEHSPGIDNLGLYTVYDAGRSRHNSFGSYQQDAVNWVRQSIDSGMGAVYWIPEFGVIHGYDDEAEIFYLQDGSAAGTQVLLYDNFGINFTSFWYCRIFGDQVSIPLEDAVLESLRLALYDWETPYKTLPDQEIASGRLAYQYVIKALKQGDYDAGGAGYLLASYLYSRTEIRDYLQEVQWRLPGLDEVLRLYRELTEITGPEITAVLPALSKGLKLPESQQASLCKVFKQAEALEERAMALVLLISGRYPDRKRSLVPRWGAHTAR</sequence>
<keyword evidence="2" id="KW-1185">Reference proteome</keyword>
<dbReference type="Proteomes" id="UP000199050">
    <property type="component" value="Unassembled WGS sequence"/>
</dbReference>